<dbReference type="Gene3D" id="3.40.50.1700">
    <property type="entry name" value="Glycoside hydrolase family 3 C-terminal domain"/>
    <property type="match status" value="1"/>
</dbReference>
<dbReference type="Pfam" id="PF14310">
    <property type="entry name" value="Fn3-like"/>
    <property type="match status" value="1"/>
</dbReference>
<dbReference type="Pfam" id="PF01915">
    <property type="entry name" value="Glyco_hydro_3_C"/>
    <property type="match status" value="1"/>
</dbReference>
<dbReference type="GO" id="GO:0009251">
    <property type="term" value="P:glucan catabolic process"/>
    <property type="evidence" value="ECO:0007669"/>
    <property type="project" value="TreeGrafter"/>
</dbReference>
<dbReference type="PANTHER" id="PTHR42715:SF3">
    <property type="entry name" value="BETA-GLUCOSIDASE B-RELATED"/>
    <property type="match status" value="1"/>
</dbReference>
<dbReference type="Proteomes" id="UP000030752">
    <property type="component" value="Unassembled WGS sequence"/>
</dbReference>
<dbReference type="Pfam" id="PF00933">
    <property type="entry name" value="Glyco_hydro_3"/>
    <property type="match status" value="1"/>
</dbReference>
<keyword evidence="6" id="KW-0325">Glycoprotein</keyword>
<evidence type="ECO:0000313" key="12">
    <source>
        <dbReference type="Proteomes" id="UP000030752"/>
    </source>
</evidence>
<evidence type="ECO:0000256" key="2">
    <source>
        <dbReference type="ARBA" id="ARBA00004987"/>
    </source>
</evidence>
<comment type="catalytic activity">
    <reaction evidence="1">
        <text>Hydrolysis of terminal, non-reducing beta-D-glucosyl residues with release of beta-D-glucose.</text>
        <dbReference type="EC" id="3.2.1.21"/>
    </reaction>
</comment>
<keyword evidence="12" id="KW-1185">Reference proteome</keyword>
<evidence type="ECO:0000259" key="10">
    <source>
        <dbReference type="SMART" id="SM01217"/>
    </source>
</evidence>
<dbReference type="InterPro" id="IPR017853">
    <property type="entry name" value="GH"/>
</dbReference>
<keyword evidence="8" id="KW-0326">Glycosidase</keyword>
<keyword evidence="9" id="KW-0624">Polysaccharide degradation</keyword>
<dbReference type="InterPro" id="IPR036962">
    <property type="entry name" value="Glyco_hydro_3_N_sf"/>
</dbReference>
<dbReference type="InterPro" id="IPR036881">
    <property type="entry name" value="Glyco_hydro_3_C_sf"/>
</dbReference>
<evidence type="ECO:0000256" key="3">
    <source>
        <dbReference type="ARBA" id="ARBA00005336"/>
    </source>
</evidence>
<dbReference type="InterPro" id="IPR013783">
    <property type="entry name" value="Ig-like_fold"/>
</dbReference>
<proteinExistence type="inferred from homology"/>
<dbReference type="Gene3D" id="2.60.40.10">
    <property type="entry name" value="Immunoglobulins"/>
    <property type="match status" value="1"/>
</dbReference>
<evidence type="ECO:0000256" key="9">
    <source>
        <dbReference type="ARBA" id="ARBA00023326"/>
    </source>
</evidence>
<keyword evidence="7" id="KW-0119">Carbohydrate metabolism</keyword>
<dbReference type="VEuPathDB" id="FungiDB:HMPREF1541_00063"/>
<dbReference type="GeneID" id="19967402"/>
<dbReference type="EC" id="3.2.1.21" evidence="4"/>
<dbReference type="RefSeq" id="XP_008710594.1">
    <property type="nucleotide sequence ID" value="XM_008712372.1"/>
</dbReference>
<organism evidence="11 12">
    <name type="scientific">Cyphellophora europaea (strain CBS 101466)</name>
    <name type="common">Phialophora europaea</name>
    <dbReference type="NCBI Taxonomy" id="1220924"/>
    <lineage>
        <taxon>Eukaryota</taxon>
        <taxon>Fungi</taxon>
        <taxon>Dikarya</taxon>
        <taxon>Ascomycota</taxon>
        <taxon>Pezizomycotina</taxon>
        <taxon>Eurotiomycetes</taxon>
        <taxon>Chaetothyriomycetidae</taxon>
        <taxon>Chaetothyriales</taxon>
        <taxon>Cyphellophoraceae</taxon>
        <taxon>Cyphellophora</taxon>
    </lineage>
</organism>
<dbReference type="InParanoid" id="W2SB19"/>
<sequence>MTLTFPDALARVRAGESPHAVAADLFTSLTPAEKLSLLDGDTPFWPGFYSIMYDGYIVDEPYVFGAVDRLSVPGIRFTDGPRGINLGHSTVFPVSMARGATWDPTLEERVGVAIGREGRAQGANLFGGVCINLPRHPAWGRAQETYGDDPLLLGEFGAALTRGVQRNLMATVKHFALNSMENARFQVDVRLEEAVLQECFLPHFRRVVEEGALAVMSAYNSVNGEWAGQHQHLLTEVLRKQWGYEWLVMSDFIFGLRDPAKSLKAGLDIEAPFAQQRSDPNRGLQAGLDKGDVGLEHVDAAGKRILATQLEHFNKRDQQEPSKDVVFSQEHQDLAREVAARSIVLLKNDAVDGKQLMPLVPSAVKKLAVVGRLANKANTGDQGSSIVRCAKVVTPFEGLRDAFSQSEVILSDSGVADEAAAAAKDADVAIAVVGYTAADEGEYIVPVTAENPALLNLFPPDDGSEAYKKIGTKMGNMEELWSSTEETGGDRTSVRLRKQDVDLIKATVAANPRTVVCITTAGAVITEEFRQQVPGLLFSWYSGTQGGNALADVLTGGVDASGRLPYAIPKTENDLPFFDKNAKSIEYDRWFGQRLLDRKGAEAAYPLGFGLSYAEFEASGLAVNAAGDERIQVGVKIVNKSTRSGRHVVQVYGTSAEAGYPKRVLLGFSPVDLDAGAAMNVEVGASLRPLQRWKNGKFVLPSEYQVEVAAFSGDASALVSEVRKS</sequence>
<evidence type="ECO:0000256" key="1">
    <source>
        <dbReference type="ARBA" id="ARBA00000448"/>
    </source>
</evidence>
<dbReference type="InterPro" id="IPR026891">
    <property type="entry name" value="Fn3-like"/>
</dbReference>
<dbReference type="InterPro" id="IPR001764">
    <property type="entry name" value="Glyco_hydro_3_N"/>
</dbReference>
<dbReference type="SUPFAM" id="SSF51445">
    <property type="entry name" value="(Trans)glycosidases"/>
    <property type="match status" value="1"/>
</dbReference>
<dbReference type="HOGENOM" id="CLU_004542_4_1_1"/>
<accession>W2SB19</accession>
<feature type="domain" description="Fibronectin type III-like" evidence="10">
    <location>
        <begin position="647"/>
        <end position="712"/>
    </location>
</feature>
<evidence type="ECO:0000256" key="4">
    <source>
        <dbReference type="ARBA" id="ARBA00012744"/>
    </source>
</evidence>
<gene>
    <name evidence="11" type="ORF">HMPREF1541_00063</name>
</gene>
<evidence type="ECO:0000256" key="7">
    <source>
        <dbReference type="ARBA" id="ARBA00023277"/>
    </source>
</evidence>
<dbReference type="STRING" id="1220924.W2SB19"/>
<keyword evidence="5" id="KW-0378">Hydrolase</keyword>
<dbReference type="InterPro" id="IPR050288">
    <property type="entry name" value="Cellulose_deg_GH3"/>
</dbReference>
<protein>
    <recommendedName>
        <fullName evidence="4">beta-glucosidase</fullName>
        <ecNumber evidence="4">3.2.1.21</ecNumber>
    </recommendedName>
</protein>
<evidence type="ECO:0000256" key="8">
    <source>
        <dbReference type="ARBA" id="ARBA00023295"/>
    </source>
</evidence>
<dbReference type="Gene3D" id="3.20.20.300">
    <property type="entry name" value="Glycoside hydrolase, family 3, N-terminal domain"/>
    <property type="match status" value="1"/>
</dbReference>
<reference evidence="11 12" key="1">
    <citation type="submission" date="2013-03" db="EMBL/GenBank/DDBJ databases">
        <title>The Genome Sequence of Phialophora europaea CBS 101466.</title>
        <authorList>
            <consortium name="The Broad Institute Genomics Platform"/>
            <person name="Cuomo C."/>
            <person name="de Hoog S."/>
            <person name="Gorbushina A."/>
            <person name="Walker B."/>
            <person name="Young S.K."/>
            <person name="Zeng Q."/>
            <person name="Gargeya S."/>
            <person name="Fitzgerald M."/>
            <person name="Haas B."/>
            <person name="Abouelleil A."/>
            <person name="Allen A.W."/>
            <person name="Alvarado L."/>
            <person name="Arachchi H.M."/>
            <person name="Berlin A.M."/>
            <person name="Chapman S.B."/>
            <person name="Gainer-Dewar J."/>
            <person name="Goldberg J."/>
            <person name="Griggs A."/>
            <person name="Gujja S."/>
            <person name="Hansen M."/>
            <person name="Howarth C."/>
            <person name="Imamovic A."/>
            <person name="Ireland A."/>
            <person name="Larimer J."/>
            <person name="McCowan C."/>
            <person name="Murphy C."/>
            <person name="Pearson M."/>
            <person name="Poon T.W."/>
            <person name="Priest M."/>
            <person name="Roberts A."/>
            <person name="Saif S."/>
            <person name="Shea T."/>
            <person name="Sisk P."/>
            <person name="Sykes S."/>
            <person name="Wortman J."/>
            <person name="Nusbaum C."/>
            <person name="Birren B."/>
        </authorList>
    </citation>
    <scope>NUCLEOTIDE SEQUENCE [LARGE SCALE GENOMIC DNA]</scope>
    <source>
        <strain evidence="11 12">CBS 101466</strain>
    </source>
</reference>
<comment type="pathway">
    <text evidence="2">Glycan metabolism; cellulose degradation.</text>
</comment>
<dbReference type="PRINTS" id="PR00133">
    <property type="entry name" value="GLHYDRLASE3"/>
</dbReference>
<dbReference type="GO" id="GO:0008422">
    <property type="term" value="F:beta-glucosidase activity"/>
    <property type="evidence" value="ECO:0007669"/>
    <property type="project" value="UniProtKB-EC"/>
</dbReference>
<dbReference type="SMART" id="SM01217">
    <property type="entry name" value="Fn3_like"/>
    <property type="match status" value="1"/>
</dbReference>
<evidence type="ECO:0000256" key="6">
    <source>
        <dbReference type="ARBA" id="ARBA00023180"/>
    </source>
</evidence>
<comment type="similarity">
    <text evidence="3">Belongs to the glycosyl hydrolase 3 family.</text>
</comment>
<dbReference type="OrthoDB" id="2123594at2759"/>
<dbReference type="SUPFAM" id="SSF52279">
    <property type="entry name" value="Beta-D-glucan exohydrolase, C-terminal domain"/>
    <property type="match status" value="1"/>
</dbReference>
<dbReference type="EMBL" id="KB822711">
    <property type="protein sequence ID" value="ETN45882.1"/>
    <property type="molecule type" value="Genomic_DNA"/>
</dbReference>
<evidence type="ECO:0000313" key="11">
    <source>
        <dbReference type="EMBL" id="ETN45882.1"/>
    </source>
</evidence>
<dbReference type="PANTHER" id="PTHR42715">
    <property type="entry name" value="BETA-GLUCOSIDASE"/>
    <property type="match status" value="1"/>
</dbReference>
<name>W2SB19_CYPE1</name>
<dbReference type="AlphaFoldDB" id="W2SB19"/>
<dbReference type="eggNOG" id="ENOG502SH6D">
    <property type="taxonomic scope" value="Eukaryota"/>
</dbReference>
<dbReference type="InterPro" id="IPR002772">
    <property type="entry name" value="Glyco_hydro_3_C"/>
</dbReference>
<evidence type="ECO:0000256" key="5">
    <source>
        <dbReference type="ARBA" id="ARBA00022801"/>
    </source>
</evidence>